<evidence type="ECO:0000313" key="1">
    <source>
        <dbReference type="EMBL" id="SEL90537.1"/>
    </source>
</evidence>
<dbReference type="SUPFAM" id="SSF55729">
    <property type="entry name" value="Acyl-CoA N-acyltransferases (Nat)"/>
    <property type="match status" value="1"/>
</dbReference>
<accession>A0A1H7U2Q7</accession>
<dbReference type="AlphaFoldDB" id="A0A1H7U2Q7"/>
<dbReference type="EMBL" id="FOAN01000006">
    <property type="protein sequence ID" value="SEL90537.1"/>
    <property type="molecule type" value="Genomic_DNA"/>
</dbReference>
<dbReference type="Proteomes" id="UP000199664">
    <property type="component" value="Unassembled WGS sequence"/>
</dbReference>
<name>A0A1H7U2Q7_9HYPH</name>
<dbReference type="OrthoDB" id="9806005at2"/>
<dbReference type="InterPro" id="IPR039968">
    <property type="entry name" value="BcerS-like"/>
</dbReference>
<evidence type="ECO:0000313" key="2">
    <source>
        <dbReference type="Proteomes" id="UP000199664"/>
    </source>
</evidence>
<organism evidence="1 2">
    <name type="scientific">Bosea lupini</name>
    <dbReference type="NCBI Taxonomy" id="1036779"/>
    <lineage>
        <taxon>Bacteria</taxon>
        <taxon>Pseudomonadati</taxon>
        <taxon>Pseudomonadota</taxon>
        <taxon>Alphaproteobacteria</taxon>
        <taxon>Hyphomicrobiales</taxon>
        <taxon>Boseaceae</taxon>
        <taxon>Bosea</taxon>
    </lineage>
</organism>
<dbReference type="RefSeq" id="WP_091837325.1">
    <property type="nucleotide sequence ID" value="NZ_FOAN01000006.1"/>
</dbReference>
<dbReference type="STRING" id="1036779.SAMN04515666_10671"/>
<evidence type="ECO:0008006" key="3">
    <source>
        <dbReference type="Google" id="ProtNLM"/>
    </source>
</evidence>
<proteinExistence type="predicted"/>
<dbReference type="PANTHER" id="PTHR41368:SF1">
    <property type="entry name" value="PROTEIN YGHO"/>
    <property type="match status" value="1"/>
</dbReference>
<reference evidence="2" key="1">
    <citation type="submission" date="2016-10" db="EMBL/GenBank/DDBJ databases">
        <authorList>
            <person name="Varghese N."/>
            <person name="Submissions S."/>
        </authorList>
    </citation>
    <scope>NUCLEOTIDE SEQUENCE [LARGE SCALE GENOMIC DNA]</scope>
    <source>
        <strain evidence="2">LMG 26383,CCUG 61248,R- 45681</strain>
    </source>
</reference>
<dbReference type="InterPro" id="IPR016181">
    <property type="entry name" value="Acyl_CoA_acyltransferase"/>
</dbReference>
<gene>
    <name evidence="1" type="ORF">SAMN04515666_10671</name>
</gene>
<dbReference type="PANTHER" id="PTHR41368">
    <property type="entry name" value="PROTEIN YGHO"/>
    <property type="match status" value="1"/>
</dbReference>
<sequence>MIEITSSDRKAAFAVTTEVYPADSPYVPPMWSDFDRMLDPKRNPLVKDGHGRFELFTALKDGRPLGRIVAAIHDASNARHGTARAQFGYFDCADDPEIASALLGAAESWARERGMAELVGNFNLTAMQQAGVVTGGFENAPFTDMLFSPPHIAQLLEANGYAPTFPMTTFRIALGDVDPSGLLGDKQKAILADPDYRWMPIDRRHFAERLEESRLILNDGFDANPMFVPPTAEEYRFQAGDMMWVIDKRISTVVHHRGEPVGAIIAIPDLNPLVKAAGGRIGPSFPFRFLWHRWTNRRAVIVYQSVSRAFHNRGLNGAMLYKVTSALKAAGYDELGGTWIADVNGPSLRQAQKAGAKPLHRLHLFAKSLIDHNAVS</sequence>
<dbReference type="Gene3D" id="3.40.630.30">
    <property type="match status" value="1"/>
</dbReference>
<protein>
    <recommendedName>
        <fullName evidence="3">N-acetyltransferase domain-containing protein</fullName>
    </recommendedName>
</protein>
<keyword evidence="2" id="KW-1185">Reference proteome</keyword>